<feature type="transmembrane region" description="Helical" evidence="2">
    <location>
        <begin position="21"/>
        <end position="46"/>
    </location>
</feature>
<reference evidence="3 4" key="1">
    <citation type="submission" date="2019-02" db="EMBL/GenBank/DDBJ databases">
        <title>Deep-cultivation of Planctomycetes and their phenomic and genomic characterization uncovers novel biology.</title>
        <authorList>
            <person name="Wiegand S."/>
            <person name="Jogler M."/>
            <person name="Boedeker C."/>
            <person name="Pinto D."/>
            <person name="Vollmers J."/>
            <person name="Rivas-Marin E."/>
            <person name="Kohn T."/>
            <person name="Peeters S.H."/>
            <person name="Heuer A."/>
            <person name="Rast P."/>
            <person name="Oberbeckmann S."/>
            <person name="Bunk B."/>
            <person name="Jeske O."/>
            <person name="Meyerdierks A."/>
            <person name="Storesund J.E."/>
            <person name="Kallscheuer N."/>
            <person name="Luecker S."/>
            <person name="Lage O.M."/>
            <person name="Pohl T."/>
            <person name="Merkel B.J."/>
            <person name="Hornburger P."/>
            <person name="Mueller R.-W."/>
            <person name="Bruemmer F."/>
            <person name="Labrenz M."/>
            <person name="Spormann A.M."/>
            <person name="Op den Camp H."/>
            <person name="Overmann J."/>
            <person name="Amann R."/>
            <person name="Jetten M.S.M."/>
            <person name="Mascher T."/>
            <person name="Medema M.H."/>
            <person name="Devos D.P."/>
            <person name="Kaster A.-K."/>
            <person name="Ovreas L."/>
            <person name="Rohde M."/>
            <person name="Galperin M.Y."/>
            <person name="Jogler C."/>
        </authorList>
    </citation>
    <scope>NUCLEOTIDE SEQUENCE [LARGE SCALE GENOMIC DNA]</scope>
    <source>
        <strain evidence="3 4">Pla110</strain>
    </source>
</reference>
<feature type="transmembrane region" description="Helical" evidence="2">
    <location>
        <begin position="58"/>
        <end position="87"/>
    </location>
</feature>
<evidence type="ECO:0000313" key="3">
    <source>
        <dbReference type="EMBL" id="QDU80142.1"/>
    </source>
</evidence>
<protein>
    <submittedName>
        <fullName evidence="3">Uncharacterized protein</fullName>
    </submittedName>
</protein>
<dbReference type="EMBL" id="CP036281">
    <property type="protein sequence ID" value="QDU80142.1"/>
    <property type="molecule type" value="Genomic_DNA"/>
</dbReference>
<evidence type="ECO:0000256" key="2">
    <source>
        <dbReference type="SAM" id="Phobius"/>
    </source>
</evidence>
<dbReference type="Proteomes" id="UP000317178">
    <property type="component" value="Chromosome"/>
</dbReference>
<keyword evidence="2" id="KW-0472">Membrane</keyword>
<keyword evidence="2" id="KW-1133">Transmembrane helix</keyword>
<feature type="compositionally biased region" description="Polar residues" evidence="1">
    <location>
        <begin position="135"/>
        <end position="144"/>
    </location>
</feature>
<evidence type="ECO:0000256" key="1">
    <source>
        <dbReference type="SAM" id="MobiDB-lite"/>
    </source>
</evidence>
<accession>A0A518CLP6</accession>
<name>A0A518CLP6_9PLAN</name>
<gene>
    <name evidence="3" type="ORF">Pla110_18650</name>
</gene>
<dbReference type="AlphaFoldDB" id="A0A518CLP6"/>
<dbReference type="KEGG" id="plon:Pla110_18650"/>
<evidence type="ECO:0000313" key="4">
    <source>
        <dbReference type="Proteomes" id="UP000317178"/>
    </source>
</evidence>
<organism evidence="3 4">
    <name type="scientific">Polystyrenella longa</name>
    <dbReference type="NCBI Taxonomy" id="2528007"/>
    <lineage>
        <taxon>Bacteria</taxon>
        <taxon>Pseudomonadati</taxon>
        <taxon>Planctomycetota</taxon>
        <taxon>Planctomycetia</taxon>
        <taxon>Planctomycetales</taxon>
        <taxon>Planctomycetaceae</taxon>
        <taxon>Polystyrenella</taxon>
    </lineage>
</organism>
<keyword evidence="2" id="KW-0812">Transmembrane</keyword>
<feature type="region of interest" description="Disordered" evidence="1">
    <location>
        <begin position="121"/>
        <end position="152"/>
    </location>
</feature>
<feature type="transmembrane region" description="Helical" evidence="2">
    <location>
        <begin position="99"/>
        <end position="116"/>
    </location>
</feature>
<proteinExistence type="predicted"/>
<keyword evidence="4" id="KW-1185">Reference proteome</keyword>
<dbReference type="RefSeq" id="WP_144995295.1">
    <property type="nucleotide sequence ID" value="NZ_CP036281.1"/>
</dbReference>
<sequence length="152" mass="16130">MNLEVETPVEKKRFLPAFGKTAILLAIFGIIFSALSSAVIGALHNFTSAEQVGQEPSLLVIATQLLFVVIIFCAMAGAFIFGLLSLFGYGKVDGSSRPLYGSVGLLLSLIGVTIMGDTSDAPAPEAPTEDVQVEQVPTQQIQTRIESRTGSR</sequence>